<comment type="similarity">
    <text evidence="2">Belongs to the TonB family.</text>
</comment>
<feature type="region of interest" description="Disordered" evidence="10">
    <location>
        <begin position="58"/>
        <end position="147"/>
    </location>
</feature>
<feature type="compositionally biased region" description="Pro residues" evidence="10">
    <location>
        <begin position="79"/>
        <end position="88"/>
    </location>
</feature>
<evidence type="ECO:0000256" key="9">
    <source>
        <dbReference type="ARBA" id="ARBA00023136"/>
    </source>
</evidence>
<feature type="domain" description="TonB C-terminal" evidence="12">
    <location>
        <begin position="152"/>
        <end position="245"/>
    </location>
</feature>
<evidence type="ECO:0000313" key="14">
    <source>
        <dbReference type="Proteomes" id="UP000306631"/>
    </source>
</evidence>
<keyword evidence="5" id="KW-0997">Cell inner membrane</keyword>
<dbReference type="EMBL" id="SRYW01000001">
    <property type="protein sequence ID" value="TGY37036.1"/>
    <property type="molecule type" value="Genomic_DNA"/>
</dbReference>
<reference evidence="13 14" key="1">
    <citation type="submission" date="2019-04" db="EMBL/GenBank/DDBJ databases">
        <title>Microbes associate with the intestines of laboratory mice.</title>
        <authorList>
            <person name="Navarre W."/>
            <person name="Wong E."/>
            <person name="Huang K."/>
            <person name="Tropini C."/>
            <person name="Ng K."/>
            <person name="Yu B."/>
        </authorList>
    </citation>
    <scope>NUCLEOTIDE SEQUENCE [LARGE SCALE GENOMIC DNA]</scope>
    <source>
        <strain evidence="13 14">NM62_B4-13</strain>
    </source>
</reference>
<keyword evidence="4" id="KW-1003">Cell membrane</keyword>
<dbReference type="PROSITE" id="PS52015">
    <property type="entry name" value="TONB_CTD"/>
    <property type="match status" value="1"/>
</dbReference>
<dbReference type="Pfam" id="PF03544">
    <property type="entry name" value="TonB_C"/>
    <property type="match status" value="1"/>
</dbReference>
<evidence type="ECO:0000256" key="6">
    <source>
        <dbReference type="ARBA" id="ARBA00022692"/>
    </source>
</evidence>
<comment type="caution">
    <text evidence="13">The sequence shown here is derived from an EMBL/GenBank/DDBJ whole genome shotgun (WGS) entry which is preliminary data.</text>
</comment>
<evidence type="ECO:0000256" key="11">
    <source>
        <dbReference type="SAM" id="Phobius"/>
    </source>
</evidence>
<dbReference type="GO" id="GO:0015031">
    <property type="term" value="P:protein transport"/>
    <property type="evidence" value="ECO:0007669"/>
    <property type="project" value="UniProtKB-KW"/>
</dbReference>
<feature type="compositionally biased region" description="Polar residues" evidence="10">
    <location>
        <begin position="130"/>
        <end position="147"/>
    </location>
</feature>
<evidence type="ECO:0000256" key="5">
    <source>
        <dbReference type="ARBA" id="ARBA00022519"/>
    </source>
</evidence>
<keyword evidence="6 11" id="KW-0812">Transmembrane</keyword>
<keyword evidence="7" id="KW-0653">Protein transport</keyword>
<dbReference type="Proteomes" id="UP000306631">
    <property type="component" value="Unassembled WGS sequence"/>
</dbReference>
<dbReference type="NCBIfam" id="TIGR01352">
    <property type="entry name" value="tonB_Cterm"/>
    <property type="match status" value="1"/>
</dbReference>
<dbReference type="PANTHER" id="PTHR33446:SF2">
    <property type="entry name" value="PROTEIN TONB"/>
    <property type="match status" value="1"/>
</dbReference>
<sequence length="245" mass="26413">MSLRNEAQVPWAASLGIVVALYAAVIGAVVWWHARTAAPPVALPQEAIAIELAATAEAPPAPATEIPPGPAQQEQHRPQPTPTPPPRLVLPSDPDAALSQAPQRQKPREREDPSDLAEVDQTLAPPDVQAQASQRYAGQQTVSGQRSPAQVTWQGLLLGHLEQHRRYPRQAERLRQQGVAYVRFSVDRQGHASNIRLGTSSGHALLDAETLDTVRRGNPMPPPPADLPGDPVEVMVPVAFSLRGR</sequence>
<dbReference type="RefSeq" id="WP_136002955.1">
    <property type="nucleotide sequence ID" value="NZ_SRYW01000001.1"/>
</dbReference>
<keyword evidence="3" id="KW-0813">Transport</keyword>
<dbReference type="InterPro" id="IPR051045">
    <property type="entry name" value="TonB-dependent_transducer"/>
</dbReference>
<dbReference type="GO" id="GO:0098797">
    <property type="term" value="C:plasma membrane protein complex"/>
    <property type="evidence" value="ECO:0007669"/>
    <property type="project" value="TreeGrafter"/>
</dbReference>
<organism evidence="13 14">
    <name type="scientific">Stenotrophomonas maltophilia</name>
    <name type="common">Pseudomonas maltophilia</name>
    <name type="synonym">Xanthomonas maltophilia</name>
    <dbReference type="NCBI Taxonomy" id="40324"/>
    <lineage>
        <taxon>Bacteria</taxon>
        <taxon>Pseudomonadati</taxon>
        <taxon>Pseudomonadota</taxon>
        <taxon>Gammaproteobacteria</taxon>
        <taxon>Lysobacterales</taxon>
        <taxon>Lysobacteraceae</taxon>
        <taxon>Stenotrophomonas</taxon>
        <taxon>Stenotrophomonas maltophilia group</taxon>
    </lineage>
</organism>
<gene>
    <name evidence="13" type="ORF">E5352_00250</name>
</gene>
<comment type="subcellular location">
    <subcellularLocation>
        <location evidence="1">Cell inner membrane</location>
        <topology evidence="1">Single-pass membrane protein</topology>
        <orientation evidence="1">Periplasmic side</orientation>
    </subcellularLocation>
</comment>
<dbReference type="SUPFAM" id="SSF74653">
    <property type="entry name" value="TolA/TonB C-terminal domain"/>
    <property type="match status" value="1"/>
</dbReference>
<evidence type="ECO:0000256" key="2">
    <source>
        <dbReference type="ARBA" id="ARBA00006555"/>
    </source>
</evidence>
<dbReference type="GO" id="GO:0055085">
    <property type="term" value="P:transmembrane transport"/>
    <property type="evidence" value="ECO:0007669"/>
    <property type="project" value="InterPro"/>
</dbReference>
<evidence type="ECO:0000256" key="7">
    <source>
        <dbReference type="ARBA" id="ARBA00022927"/>
    </source>
</evidence>
<evidence type="ECO:0000256" key="1">
    <source>
        <dbReference type="ARBA" id="ARBA00004383"/>
    </source>
</evidence>
<evidence type="ECO:0000256" key="8">
    <source>
        <dbReference type="ARBA" id="ARBA00022989"/>
    </source>
</evidence>
<evidence type="ECO:0000256" key="4">
    <source>
        <dbReference type="ARBA" id="ARBA00022475"/>
    </source>
</evidence>
<keyword evidence="8 11" id="KW-1133">Transmembrane helix</keyword>
<keyword evidence="9 11" id="KW-0472">Membrane</keyword>
<feature type="compositionally biased region" description="Pro residues" evidence="10">
    <location>
        <begin position="59"/>
        <end position="70"/>
    </location>
</feature>
<feature type="transmembrane region" description="Helical" evidence="11">
    <location>
        <begin position="12"/>
        <end position="34"/>
    </location>
</feature>
<dbReference type="OrthoDB" id="8703302at2"/>
<name>A0A4S2D6K0_STEMA</name>
<evidence type="ECO:0000256" key="10">
    <source>
        <dbReference type="SAM" id="MobiDB-lite"/>
    </source>
</evidence>
<accession>A0A4S2D6K0</accession>
<evidence type="ECO:0000256" key="3">
    <source>
        <dbReference type="ARBA" id="ARBA00022448"/>
    </source>
</evidence>
<dbReference type="AlphaFoldDB" id="A0A4S2D6K0"/>
<protein>
    <submittedName>
        <fullName evidence="13">Energy transducer TonB</fullName>
    </submittedName>
</protein>
<dbReference type="InterPro" id="IPR037682">
    <property type="entry name" value="TonB_C"/>
</dbReference>
<dbReference type="GO" id="GO:0031992">
    <property type="term" value="F:energy transducer activity"/>
    <property type="evidence" value="ECO:0007669"/>
    <property type="project" value="TreeGrafter"/>
</dbReference>
<dbReference type="Gene3D" id="3.30.1150.10">
    <property type="match status" value="1"/>
</dbReference>
<evidence type="ECO:0000313" key="13">
    <source>
        <dbReference type="EMBL" id="TGY37036.1"/>
    </source>
</evidence>
<evidence type="ECO:0000259" key="12">
    <source>
        <dbReference type="PROSITE" id="PS52015"/>
    </source>
</evidence>
<proteinExistence type="inferred from homology"/>
<dbReference type="PANTHER" id="PTHR33446">
    <property type="entry name" value="PROTEIN TONB-RELATED"/>
    <property type="match status" value="1"/>
</dbReference>
<dbReference type="InterPro" id="IPR006260">
    <property type="entry name" value="TonB/TolA_C"/>
</dbReference>